<dbReference type="NCBIfam" id="TIGR00693">
    <property type="entry name" value="thiE"/>
    <property type="match status" value="1"/>
</dbReference>
<proteinExistence type="inferred from homology"/>
<evidence type="ECO:0000313" key="13">
    <source>
        <dbReference type="EMBL" id="KTD50556.1"/>
    </source>
</evidence>
<dbReference type="CDD" id="cd00564">
    <property type="entry name" value="TMP_TenI"/>
    <property type="match status" value="1"/>
</dbReference>
<dbReference type="PANTHER" id="PTHR20857:SF23">
    <property type="entry name" value="THIAMINE BIOSYNTHETIC BIFUNCTIONAL ENZYME"/>
    <property type="match status" value="1"/>
</dbReference>
<evidence type="ECO:0000256" key="8">
    <source>
        <dbReference type="ARBA" id="ARBA00047883"/>
    </source>
</evidence>
<comment type="catalytic activity">
    <reaction evidence="8 9 10">
        <text>2-[(2R,5Z)-2-carboxy-4-methylthiazol-5(2H)-ylidene]ethyl phosphate + 4-amino-2-methyl-5-(diphosphooxymethyl)pyrimidine + 2 H(+) = thiamine phosphate + CO2 + diphosphate</text>
        <dbReference type="Rhea" id="RHEA:47844"/>
        <dbReference type="ChEBI" id="CHEBI:15378"/>
        <dbReference type="ChEBI" id="CHEBI:16526"/>
        <dbReference type="ChEBI" id="CHEBI:33019"/>
        <dbReference type="ChEBI" id="CHEBI:37575"/>
        <dbReference type="ChEBI" id="CHEBI:57841"/>
        <dbReference type="ChEBI" id="CHEBI:62899"/>
        <dbReference type="EC" id="2.5.1.3"/>
    </reaction>
</comment>
<feature type="binding site" evidence="9">
    <location>
        <position position="138"/>
    </location>
    <ligand>
        <name>4-amino-2-methyl-5-(diphosphooxymethyl)pyrimidine</name>
        <dbReference type="ChEBI" id="CHEBI:57841"/>
    </ligand>
</feature>
<dbReference type="GO" id="GO:0004789">
    <property type="term" value="F:thiamine-phosphate diphosphorylase activity"/>
    <property type="evidence" value="ECO:0007669"/>
    <property type="project" value="UniProtKB-UniRule"/>
</dbReference>
<dbReference type="InterPro" id="IPR036206">
    <property type="entry name" value="ThiamineP_synth_sf"/>
</dbReference>
<evidence type="ECO:0000256" key="11">
    <source>
        <dbReference type="RuleBase" id="RU004253"/>
    </source>
</evidence>
<dbReference type="Pfam" id="PF02581">
    <property type="entry name" value="TMP-TENI"/>
    <property type="match status" value="1"/>
</dbReference>
<protein>
    <recommendedName>
        <fullName evidence="9">Thiamine-phosphate synthase</fullName>
        <shortName evidence="9">TP synthase</shortName>
        <shortName evidence="9">TPS</shortName>
        <ecNumber evidence="9">2.5.1.3</ecNumber>
    </recommendedName>
    <alternativeName>
        <fullName evidence="9">Thiamine-phosphate pyrophosphorylase</fullName>
        <shortName evidence="9">TMP pyrophosphorylase</shortName>
        <shortName evidence="9">TMP-PPase</shortName>
    </alternativeName>
</protein>
<dbReference type="OrthoDB" id="9810880at2"/>
<dbReference type="Gene3D" id="3.20.20.70">
    <property type="entry name" value="Aldolase class I"/>
    <property type="match status" value="1"/>
</dbReference>
<organism evidence="13 14">
    <name type="scientific">Legionella rubrilucens</name>
    <dbReference type="NCBI Taxonomy" id="458"/>
    <lineage>
        <taxon>Bacteria</taxon>
        <taxon>Pseudomonadati</taxon>
        <taxon>Pseudomonadota</taxon>
        <taxon>Gammaproteobacteria</taxon>
        <taxon>Legionellales</taxon>
        <taxon>Legionellaceae</taxon>
        <taxon>Legionella</taxon>
    </lineage>
</organism>
<feature type="binding site" evidence="9">
    <location>
        <position position="166"/>
    </location>
    <ligand>
        <name>2-[(2R,5Z)-2-carboxy-4-methylthiazol-5(2H)-ylidene]ethyl phosphate</name>
        <dbReference type="ChEBI" id="CHEBI:62899"/>
    </ligand>
</feature>
<feature type="binding site" evidence="9">
    <location>
        <position position="71"/>
    </location>
    <ligand>
        <name>Mg(2+)</name>
        <dbReference type="ChEBI" id="CHEBI:18420"/>
    </ligand>
</feature>
<feature type="binding site" evidence="9">
    <location>
        <position position="90"/>
    </location>
    <ligand>
        <name>Mg(2+)</name>
        <dbReference type="ChEBI" id="CHEBI:18420"/>
    </ligand>
</feature>
<keyword evidence="14" id="KW-1185">Reference proteome</keyword>
<evidence type="ECO:0000256" key="6">
    <source>
        <dbReference type="ARBA" id="ARBA00047334"/>
    </source>
</evidence>
<keyword evidence="4 9" id="KW-0460">Magnesium</keyword>
<feature type="binding site" evidence="9">
    <location>
        <position position="70"/>
    </location>
    <ligand>
        <name>4-amino-2-methyl-5-(diphosphooxymethyl)pyrimidine</name>
        <dbReference type="ChEBI" id="CHEBI:57841"/>
    </ligand>
</feature>
<dbReference type="AlphaFoldDB" id="A0A0W0Y0R7"/>
<comment type="similarity">
    <text evidence="9 10">Belongs to the thiamine-phosphate synthase family.</text>
</comment>
<dbReference type="EMBL" id="LNYT01000003">
    <property type="protein sequence ID" value="KTD50556.1"/>
    <property type="molecule type" value="Genomic_DNA"/>
</dbReference>
<dbReference type="Proteomes" id="UP000054608">
    <property type="component" value="Unassembled WGS sequence"/>
</dbReference>
<dbReference type="RefSeq" id="WP_058530320.1">
    <property type="nucleotide sequence ID" value="NZ_CAAAIN010000003.1"/>
</dbReference>
<keyword evidence="5 9" id="KW-0784">Thiamine biosynthesis</keyword>
<feature type="binding site" evidence="9">
    <location>
        <position position="109"/>
    </location>
    <ligand>
        <name>4-amino-2-methyl-5-(diphosphooxymethyl)pyrimidine</name>
        <dbReference type="ChEBI" id="CHEBI:57841"/>
    </ligand>
</feature>
<evidence type="ECO:0000256" key="3">
    <source>
        <dbReference type="ARBA" id="ARBA00022723"/>
    </source>
</evidence>
<dbReference type="PANTHER" id="PTHR20857">
    <property type="entry name" value="THIAMINE-PHOSPHATE PYROPHOSPHORYLASE"/>
    <property type="match status" value="1"/>
</dbReference>
<keyword evidence="3 9" id="KW-0479">Metal-binding</keyword>
<dbReference type="GO" id="GO:0009229">
    <property type="term" value="P:thiamine diphosphate biosynthetic process"/>
    <property type="evidence" value="ECO:0007669"/>
    <property type="project" value="UniProtKB-UniRule"/>
</dbReference>
<feature type="domain" description="Thiamine phosphate synthase/TenI" evidence="12">
    <location>
        <begin position="8"/>
        <end position="189"/>
    </location>
</feature>
<comment type="pathway">
    <text evidence="1 9 11">Cofactor biosynthesis; thiamine diphosphate biosynthesis; thiamine phosphate from 4-amino-2-methyl-5-diphosphomethylpyrimidine and 4-methyl-5-(2-phosphoethyl)-thiazole: step 1/1.</text>
</comment>
<comment type="function">
    <text evidence="9">Condenses 4-methyl-5-(beta-hydroxyethyl)thiazole monophosphate (THZ-P) and 2-methyl-4-amino-5-hydroxymethyl pyrimidine pyrophosphate (HMP-PP) to form thiamine monophosphate (TMP).</text>
</comment>
<dbReference type="UniPathway" id="UPA00060">
    <property type="reaction ID" value="UER00141"/>
</dbReference>
<dbReference type="GO" id="GO:0000287">
    <property type="term" value="F:magnesium ion binding"/>
    <property type="evidence" value="ECO:0007669"/>
    <property type="project" value="UniProtKB-UniRule"/>
</dbReference>
<feature type="binding site" evidence="9">
    <location>
        <begin position="38"/>
        <end position="42"/>
    </location>
    <ligand>
        <name>4-amino-2-methyl-5-(diphosphooxymethyl)pyrimidine</name>
        <dbReference type="ChEBI" id="CHEBI:57841"/>
    </ligand>
</feature>
<comment type="cofactor">
    <cofactor evidence="9">
        <name>Mg(2+)</name>
        <dbReference type="ChEBI" id="CHEBI:18420"/>
    </cofactor>
    <text evidence="9">Binds 1 Mg(2+) ion per subunit.</text>
</comment>
<evidence type="ECO:0000256" key="10">
    <source>
        <dbReference type="RuleBase" id="RU003826"/>
    </source>
</evidence>
<dbReference type="EC" id="2.5.1.3" evidence="9"/>
<evidence type="ECO:0000259" key="12">
    <source>
        <dbReference type="Pfam" id="PF02581"/>
    </source>
</evidence>
<sequence>MTVPYYQLMLVTHRQECALDDYLRFVEKCARAGVTSVQLREKEASAAFLFHFAVKLKQLLLPLHIPLIINDHVDLALAVNADGVHLGTDDGCPKKARKRLGNHRILGLSLESMADLVKANQVDVDYVAASAVFPTSNKTNVRRHWGIEGLHRLARRSRHPLIGIGGIHAGNLNAVMQAGAQGAAVIGAIHDAPDPVLAIQTLRALQR</sequence>
<dbReference type="HAMAP" id="MF_00097">
    <property type="entry name" value="TMP_synthase"/>
    <property type="match status" value="1"/>
</dbReference>
<reference evidence="13 14" key="1">
    <citation type="submission" date="2015-11" db="EMBL/GenBank/DDBJ databases">
        <title>Genomic analysis of 38 Legionella species identifies large and diverse effector repertoires.</title>
        <authorList>
            <person name="Burstein D."/>
            <person name="Amaro F."/>
            <person name="Zusman T."/>
            <person name="Lifshitz Z."/>
            <person name="Cohen O."/>
            <person name="Gilbert J.A."/>
            <person name="Pupko T."/>
            <person name="Shuman H.A."/>
            <person name="Segal G."/>
        </authorList>
    </citation>
    <scope>NUCLEOTIDE SEQUENCE [LARGE SCALE GENOMIC DNA]</scope>
    <source>
        <strain evidence="13 14">WA-270A-C2</strain>
    </source>
</reference>
<evidence type="ECO:0000256" key="5">
    <source>
        <dbReference type="ARBA" id="ARBA00022977"/>
    </source>
</evidence>
<dbReference type="GO" id="GO:0009228">
    <property type="term" value="P:thiamine biosynthetic process"/>
    <property type="evidence" value="ECO:0007669"/>
    <property type="project" value="UniProtKB-KW"/>
</dbReference>
<accession>A0A0W0Y0R7</accession>
<dbReference type="SUPFAM" id="SSF51391">
    <property type="entry name" value="Thiamin phosphate synthase"/>
    <property type="match status" value="1"/>
</dbReference>
<evidence type="ECO:0000256" key="2">
    <source>
        <dbReference type="ARBA" id="ARBA00022679"/>
    </source>
</evidence>
<dbReference type="InterPro" id="IPR022998">
    <property type="entry name" value="ThiamineP_synth_TenI"/>
</dbReference>
<evidence type="ECO:0000256" key="1">
    <source>
        <dbReference type="ARBA" id="ARBA00005165"/>
    </source>
</evidence>
<evidence type="ECO:0000313" key="14">
    <source>
        <dbReference type="Proteomes" id="UP000054608"/>
    </source>
</evidence>
<keyword evidence="13" id="KW-0418">Kinase</keyword>
<comment type="catalytic activity">
    <reaction evidence="6 9 10">
        <text>4-methyl-5-(2-phosphooxyethyl)-thiazole + 4-amino-2-methyl-5-(diphosphooxymethyl)pyrimidine + H(+) = thiamine phosphate + diphosphate</text>
        <dbReference type="Rhea" id="RHEA:22328"/>
        <dbReference type="ChEBI" id="CHEBI:15378"/>
        <dbReference type="ChEBI" id="CHEBI:33019"/>
        <dbReference type="ChEBI" id="CHEBI:37575"/>
        <dbReference type="ChEBI" id="CHEBI:57841"/>
        <dbReference type="ChEBI" id="CHEBI:58296"/>
        <dbReference type="EC" id="2.5.1.3"/>
    </reaction>
</comment>
<dbReference type="GO" id="GO:0016301">
    <property type="term" value="F:kinase activity"/>
    <property type="evidence" value="ECO:0007669"/>
    <property type="project" value="UniProtKB-KW"/>
</dbReference>
<dbReference type="GO" id="GO:0005737">
    <property type="term" value="C:cytoplasm"/>
    <property type="evidence" value="ECO:0007669"/>
    <property type="project" value="TreeGrafter"/>
</dbReference>
<evidence type="ECO:0000256" key="4">
    <source>
        <dbReference type="ARBA" id="ARBA00022842"/>
    </source>
</evidence>
<evidence type="ECO:0000256" key="9">
    <source>
        <dbReference type="HAMAP-Rule" id="MF_00097"/>
    </source>
</evidence>
<dbReference type="InterPro" id="IPR034291">
    <property type="entry name" value="TMP_synthase"/>
</dbReference>
<dbReference type="InterPro" id="IPR013785">
    <property type="entry name" value="Aldolase_TIM"/>
</dbReference>
<keyword evidence="2 9" id="KW-0808">Transferase</keyword>
<comment type="caution">
    <text evidence="9">Lacks conserved residue(s) required for the propagation of feature annotation.</text>
</comment>
<dbReference type="PATRIC" id="fig|458.5.peg.184"/>
<name>A0A0W0Y0R7_9GAMM</name>
<comment type="catalytic activity">
    <reaction evidence="7 9 10">
        <text>2-(2-carboxy-4-methylthiazol-5-yl)ethyl phosphate + 4-amino-2-methyl-5-(diphosphooxymethyl)pyrimidine + 2 H(+) = thiamine phosphate + CO2 + diphosphate</text>
        <dbReference type="Rhea" id="RHEA:47848"/>
        <dbReference type="ChEBI" id="CHEBI:15378"/>
        <dbReference type="ChEBI" id="CHEBI:16526"/>
        <dbReference type="ChEBI" id="CHEBI:33019"/>
        <dbReference type="ChEBI" id="CHEBI:37575"/>
        <dbReference type="ChEBI" id="CHEBI:57841"/>
        <dbReference type="ChEBI" id="CHEBI:62890"/>
        <dbReference type="EC" id="2.5.1.3"/>
    </reaction>
</comment>
<dbReference type="STRING" id="458.Lrub_0180"/>
<comment type="caution">
    <text evidence="13">The sequence shown here is derived from an EMBL/GenBank/DDBJ whole genome shotgun (WGS) entry which is preliminary data.</text>
</comment>
<evidence type="ECO:0000256" key="7">
    <source>
        <dbReference type="ARBA" id="ARBA00047851"/>
    </source>
</evidence>
<gene>
    <name evidence="13" type="primary">thiDE</name>
    <name evidence="9" type="synonym">thiE</name>
    <name evidence="13" type="ORF">Lrub_0180</name>
</gene>